<accession>A0A6C0JJK9</accession>
<protein>
    <submittedName>
        <fullName evidence="1">Uncharacterized protein</fullName>
    </submittedName>
</protein>
<organism evidence="1">
    <name type="scientific">viral metagenome</name>
    <dbReference type="NCBI Taxonomy" id="1070528"/>
    <lineage>
        <taxon>unclassified sequences</taxon>
        <taxon>metagenomes</taxon>
        <taxon>organismal metagenomes</taxon>
    </lineage>
</organism>
<dbReference type="AlphaFoldDB" id="A0A6C0JJK9"/>
<proteinExistence type="predicted"/>
<evidence type="ECO:0000313" key="1">
    <source>
        <dbReference type="EMBL" id="QHU05553.1"/>
    </source>
</evidence>
<name>A0A6C0JJK9_9ZZZZ</name>
<dbReference type="EMBL" id="MN740417">
    <property type="protein sequence ID" value="QHU05553.1"/>
    <property type="molecule type" value="Genomic_DNA"/>
</dbReference>
<reference evidence="1" key="1">
    <citation type="journal article" date="2020" name="Nature">
        <title>Giant virus diversity and host interactions through global metagenomics.</title>
        <authorList>
            <person name="Schulz F."/>
            <person name="Roux S."/>
            <person name="Paez-Espino D."/>
            <person name="Jungbluth S."/>
            <person name="Walsh D.A."/>
            <person name="Denef V.J."/>
            <person name="McMahon K.D."/>
            <person name="Konstantinidis K.T."/>
            <person name="Eloe-Fadrosh E.A."/>
            <person name="Kyrpides N.C."/>
            <person name="Woyke T."/>
        </authorList>
    </citation>
    <scope>NUCLEOTIDE SEQUENCE</scope>
    <source>
        <strain evidence="1">GVMAG-M-3300027736-24</strain>
    </source>
</reference>
<sequence>MIHSRNDSPTHLLEEKIKLLNSLGLNLTEEQKIALLKKEKFNILLEEKIKMLNSLNLSEEEKKVVDNIEKLCSKSRICAYKKKYEHSIKIESEQIATIRSEIAGEHAYAVTMSTIFRTIKKYNDRRDKVLKILTDKYGKDPHIHSIILEEFAYTFPMKQIKRDKYGIYV</sequence>